<evidence type="ECO:0000313" key="1">
    <source>
        <dbReference type="EMBL" id="MPC64265.1"/>
    </source>
</evidence>
<name>A0A5B7H3K3_PORTR</name>
<organism evidence="1 2">
    <name type="scientific">Portunus trituberculatus</name>
    <name type="common">Swimming crab</name>
    <name type="synonym">Neptunus trituberculatus</name>
    <dbReference type="NCBI Taxonomy" id="210409"/>
    <lineage>
        <taxon>Eukaryota</taxon>
        <taxon>Metazoa</taxon>
        <taxon>Ecdysozoa</taxon>
        <taxon>Arthropoda</taxon>
        <taxon>Crustacea</taxon>
        <taxon>Multicrustacea</taxon>
        <taxon>Malacostraca</taxon>
        <taxon>Eumalacostraca</taxon>
        <taxon>Eucarida</taxon>
        <taxon>Decapoda</taxon>
        <taxon>Pleocyemata</taxon>
        <taxon>Brachyura</taxon>
        <taxon>Eubrachyura</taxon>
        <taxon>Portunoidea</taxon>
        <taxon>Portunidae</taxon>
        <taxon>Portuninae</taxon>
        <taxon>Portunus</taxon>
    </lineage>
</organism>
<proteinExistence type="predicted"/>
<evidence type="ECO:0000313" key="2">
    <source>
        <dbReference type="Proteomes" id="UP000324222"/>
    </source>
</evidence>
<sequence length="40" mass="4316">MRPHAHSLLTKASHTPSYLFPAIHAAHPPLCPPPAHLATQ</sequence>
<accession>A0A5B7H3K3</accession>
<dbReference type="Proteomes" id="UP000324222">
    <property type="component" value="Unassembled WGS sequence"/>
</dbReference>
<protein>
    <submittedName>
        <fullName evidence="1">Uncharacterized protein</fullName>
    </submittedName>
</protein>
<comment type="caution">
    <text evidence="1">The sequence shown here is derived from an EMBL/GenBank/DDBJ whole genome shotgun (WGS) entry which is preliminary data.</text>
</comment>
<reference evidence="1 2" key="1">
    <citation type="submission" date="2019-05" db="EMBL/GenBank/DDBJ databases">
        <title>Another draft genome of Portunus trituberculatus and its Hox gene families provides insights of decapod evolution.</title>
        <authorList>
            <person name="Jeong J.-H."/>
            <person name="Song I."/>
            <person name="Kim S."/>
            <person name="Choi T."/>
            <person name="Kim D."/>
            <person name="Ryu S."/>
            <person name="Kim W."/>
        </authorList>
    </citation>
    <scope>NUCLEOTIDE SEQUENCE [LARGE SCALE GENOMIC DNA]</scope>
    <source>
        <tissue evidence="1">Muscle</tissue>
    </source>
</reference>
<dbReference type="AlphaFoldDB" id="A0A5B7H3K3"/>
<keyword evidence="2" id="KW-1185">Reference proteome</keyword>
<dbReference type="EMBL" id="VSRR010021854">
    <property type="protein sequence ID" value="MPC64265.1"/>
    <property type="molecule type" value="Genomic_DNA"/>
</dbReference>
<gene>
    <name evidence="1" type="ORF">E2C01_058377</name>
</gene>